<proteinExistence type="predicted"/>
<dbReference type="InterPro" id="IPR032710">
    <property type="entry name" value="NTF2-like_dom_sf"/>
</dbReference>
<sequence>MPPFVLTKALVCQAFAHLAETEDLAVRGQFNSYIDPDVVWTCAGSAHSLAGTRHGLRAHGAATFDRLGRHLRGPIRFAVTSVVVDAEPEEDGWWCSVEARGEATRVDGRPYNNEYVWLMRWDGRGKVVEIRSYFDTMLSEQVLLGGMSEPRRGEEE</sequence>
<dbReference type="Proteomes" id="UP000811619">
    <property type="component" value="Unassembled WGS sequence"/>
</dbReference>
<dbReference type="OrthoDB" id="10264449at2759"/>
<organism evidence="1 2">
    <name type="scientific">Claviceps africana</name>
    <dbReference type="NCBI Taxonomy" id="83212"/>
    <lineage>
        <taxon>Eukaryota</taxon>
        <taxon>Fungi</taxon>
        <taxon>Dikarya</taxon>
        <taxon>Ascomycota</taxon>
        <taxon>Pezizomycotina</taxon>
        <taxon>Sordariomycetes</taxon>
        <taxon>Hypocreomycetidae</taxon>
        <taxon>Hypocreales</taxon>
        <taxon>Clavicipitaceae</taxon>
        <taxon>Claviceps</taxon>
    </lineage>
</organism>
<dbReference type="AlphaFoldDB" id="A0A8K0J7A0"/>
<dbReference type="PANTHER" id="PTHR41252:SF1">
    <property type="entry name" value="BLR2505 PROTEIN"/>
    <property type="match status" value="1"/>
</dbReference>
<accession>A0A8K0J7A0</accession>
<evidence type="ECO:0000313" key="1">
    <source>
        <dbReference type="EMBL" id="KAG5926543.1"/>
    </source>
</evidence>
<gene>
    <name evidence="1" type="ORF">E4U42_003165</name>
</gene>
<evidence type="ECO:0000313" key="2">
    <source>
        <dbReference type="Proteomes" id="UP000811619"/>
    </source>
</evidence>
<dbReference type="SUPFAM" id="SSF54427">
    <property type="entry name" value="NTF2-like"/>
    <property type="match status" value="1"/>
</dbReference>
<dbReference type="EMBL" id="SRPY01000257">
    <property type="protein sequence ID" value="KAG5926543.1"/>
    <property type="molecule type" value="Genomic_DNA"/>
</dbReference>
<comment type="caution">
    <text evidence="1">The sequence shown here is derived from an EMBL/GenBank/DDBJ whole genome shotgun (WGS) entry which is preliminary data.</text>
</comment>
<protein>
    <recommendedName>
        <fullName evidence="3">SnoaL-like domain-containing protein</fullName>
    </recommendedName>
</protein>
<keyword evidence="2" id="KW-1185">Reference proteome</keyword>
<evidence type="ECO:0008006" key="3">
    <source>
        <dbReference type="Google" id="ProtNLM"/>
    </source>
</evidence>
<name>A0A8K0J7A0_9HYPO</name>
<dbReference type="PANTHER" id="PTHR41252">
    <property type="entry name" value="BLR2505 PROTEIN"/>
    <property type="match status" value="1"/>
</dbReference>
<reference evidence="1" key="1">
    <citation type="journal article" date="2020" name="bioRxiv">
        <title>Whole genome comparisons of ergot fungi reveals the divergence and evolution of species within the genus Claviceps are the result of varying mechanisms driving genome evolution and host range expansion.</title>
        <authorList>
            <person name="Wyka S.A."/>
            <person name="Mondo S.J."/>
            <person name="Liu M."/>
            <person name="Dettman J."/>
            <person name="Nalam V."/>
            <person name="Broders K.D."/>
        </authorList>
    </citation>
    <scope>NUCLEOTIDE SEQUENCE</scope>
    <source>
        <strain evidence="1">CCC 489</strain>
    </source>
</reference>
<dbReference type="Gene3D" id="3.10.450.50">
    <property type="match status" value="1"/>
</dbReference>